<evidence type="ECO:0000313" key="2">
    <source>
        <dbReference type="Proteomes" id="UP000536624"/>
    </source>
</evidence>
<dbReference type="AlphaFoldDB" id="A0A7X5XAE2"/>
<reference evidence="1 2" key="1">
    <citation type="submission" date="2020-02" db="EMBL/GenBank/DDBJ databases">
        <title>Streptomyces malaysiensis DSM14702 (JHCC583434, PFL_A843) Genome sequencing and assembly.</title>
        <authorList>
            <person name="Samborskyy M."/>
        </authorList>
    </citation>
    <scope>NUCLEOTIDE SEQUENCE [LARGE SCALE GENOMIC DNA]</scope>
    <source>
        <strain evidence="1 2">DSM 14702</strain>
    </source>
</reference>
<dbReference type="RefSeq" id="WP_167504714.1">
    <property type="nucleotide sequence ID" value="NZ_JAALLH010000002.1"/>
</dbReference>
<comment type="caution">
    <text evidence="1">The sequence shown here is derived from an EMBL/GenBank/DDBJ whole genome shotgun (WGS) entry which is preliminary data.</text>
</comment>
<sequence length="229" mass="25334">MPDDQQLDYFDALARRIGQQIASGPAFDGVRRHLAGGFTSSLARWQEYVAQVLTPSLNSHRDRGQDPTIAFTTELQRQIQDFNTHFTVGASWTEVLQALPETELVAYDIRRLALQAVQQTTSRLGREEATADGIRDELLTAIADSAQTFVASQPAGLSWEMRRNLFMWFWGLLVFIVVMQAQVQSETAKELLEDAGGAVLVAGPVVTGAAYVWNKIQPNPNPDGEDEDA</sequence>
<evidence type="ECO:0000313" key="1">
    <source>
        <dbReference type="EMBL" id="NIY69498.1"/>
    </source>
</evidence>
<proteinExistence type="predicted"/>
<accession>A0A7X5XAE2</accession>
<protein>
    <submittedName>
        <fullName evidence="1">Uncharacterized protein</fullName>
    </submittedName>
</protein>
<gene>
    <name evidence="1" type="ORF">SMALB_7622</name>
</gene>
<dbReference type="Proteomes" id="UP000536624">
    <property type="component" value="Unassembled WGS sequence"/>
</dbReference>
<organism evidence="1 2">
    <name type="scientific">Streptomyces malaysiensis</name>
    <dbReference type="NCBI Taxonomy" id="92644"/>
    <lineage>
        <taxon>Bacteria</taxon>
        <taxon>Bacillati</taxon>
        <taxon>Actinomycetota</taxon>
        <taxon>Actinomycetes</taxon>
        <taxon>Kitasatosporales</taxon>
        <taxon>Streptomycetaceae</taxon>
        <taxon>Streptomyces</taxon>
        <taxon>Streptomyces violaceusniger group</taxon>
    </lineage>
</organism>
<dbReference type="EMBL" id="JAALLH010000002">
    <property type="protein sequence ID" value="NIY69498.1"/>
    <property type="molecule type" value="Genomic_DNA"/>
</dbReference>
<name>A0A7X5XAE2_STRMQ</name>